<evidence type="ECO:0000256" key="4">
    <source>
        <dbReference type="PIRSR" id="PIRSR000097-1"/>
    </source>
</evidence>
<name>V4AZ56_LOTGI</name>
<proteinExistence type="inferred from homology"/>
<evidence type="ECO:0000313" key="9">
    <source>
        <dbReference type="Proteomes" id="UP000030746"/>
    </source>
</evidence>
<dbReference type="InterPro" id="IPR018170">
    <property type="entry name" value="Aldo/ket_reductase_CS"/>
</dbReference>
<dbReference type="InterPro" id="IPR036812">
    <property type="entry name" value="NAD(P)_OxRdtase_dom_sf"/>
</dbReference>
<dbReference type="CTD" id="20246027"/>
<dbReference type="PROSITE" id="PS00062">
    <property type="entry name" value="ALDOKETO_REDUCTASE_2"/>
    <property type="match status" value="1"/>
</dbReference>
<dbReference type="OrthoDB" id="416253at2759"/>
<reference evidence="8 9" key="1">
    <citation type="journal article" date="2013" name="Nature">
        <title>Insights into bilaterian evolution from three spiralian genomes.</title>
        <authorList>
            <person name="Simakov O."/>
            <person name="Marletaz F."/>
            <person name="Cho S.J."/>
            <person name="Edsinger-Gonzales E."/>
            <person name="Havlak P."/>
            <person name="Hellsten U."/>
            <person name="Kuo D.H."/>
            <person name="Larsson T."/>
            <person name="Lv J."/>
            <person name="Arendt D."/>
            <person name="Savage R."/>
            <person name="Osoegawa K."/>
            <person name="de Jong P."/>
            <person name="Grimwood J."/>
            <person name="Chapman J.A."/>
            <person name="Shapiro H."/>
            <person name="Aerts A."/>
            <person name="Otillar R.P."/>
            <person name="Terry A.Y."/>
            <person name="Boore J.L."/>
            <person name="Grigoriev I.V."/>
            <person name="Lindberg D.R."/>
            <person name="Seaver E.C."/>
            <person name="Weisblat D.A."/>
            <person name="Putnam N.H."/>
            <person name="Rokhsar D.S."/>
        </authorList>
    </citation>
    <scope>NUCLEOTIDE SEQUENCE [LARGE SCALE GENOMIC DNA]</scope>
</reference>
<keyword evidence="3" id="KW-0560">Oxidoreductase</keyword>
<evidence type="ECO:0000256" key="3">
    <source>
        <dbReference type="ARBA" id="ARBA00023002"/>
    </source>
</evidence>
<dbReference type="PROSITE" id="PS00063">
    <property type="entry name" value="ALDOKETO_REDUCTASE_3"/>
    <property type="match status" value="1"/>
</dbReference>
<accession>V4AZ56</accession>
<organism evidence="8 9">
    <name type="scientific">Lottia gigantea</name>
    <name type="common">Giant owl limpet</name>
    <dbReference type="NCBI Taxonomy" id="225164"/>
    <lineage>
        <taxon>Eukaryota</taxon>
        <taxon>Metazoa</taxon>
        <taxon>Spiralia</taxon>
        <taxon>Lophotrochozoa</taxon>
        <taxon>Mollusca</taxon>
        <taxon>Gastropoda</taxon>
        <taxon>Patellogastropoda</taxon>
        <taxon>Lottioidea</taxon>
        <taxon>Lottiidae</taxon>
        <taxon>Lottia</taxon>
    </lineage>
</organism>
<dbReference type="PRINTS" id="PR00069">
    <property type="entry name" value="ALDKETRDTASE"/>
</dbReference>
<dbReference type="PIRSF" id="PIRSF000097">
    <property type="entry name" value="AKR"/>
    <property type="match status" value="1"/>
</dbReference>
<gene>
    <name evidence="8" type="ORF">LOTGIDRAFT_207783</name>
</gene>
<dbReference type="GeneID" id="20246027"/>
<evidence type="ECO:0000256" key="6">
    <source>
        <dbReference type="PIRSR" id="PIRSR000097-3"/>
    </source>
</evidence>
<dbReference type="GO" id="GO:0016491">
    <property type="term" value="F:oxidoreductase activity"/>
    <property type="evidence" value="ECO:0007669"/>
    <property type="project" value="UniProtKB-KW"/>
</dbReference>
<dbReference type="RefSeq" id="XP_009048917.1">
    <property type="nucleotide sequence ID" value="XM_009050669.1"/>
</dbReference>
<dbReference type="SUPFAM" id="SSF51430">
    <property type="entry name" value="NAD(P)-linked oxidoreductase"/>
    <property type="match status" value="1"/>
</dbReference>
<keyword evidence="2" id="KW-0521">NADP</keyword>
<dbReference type="InterPro" id="IPR020471">
    <property type="entry name" value="AKR"/>
</dbReference>
<feature type="site" description="Lowers pKa of active site Tyr" evidence="6">
    <location>
        <position position="82"/>
    </location>
</feature>
<evidence type="ECO:0000256" key="1">
    <source>
        <dbReference type="ARBA" id="ARBA00007905"/>
    </source>
</evidence>
<dbReference type="FunFam" id="3.20.20.100:FF:000006">
    <property type="entry name" value="Aldo-keto reductase family 1 member A1"/>
    <property type="match status" value="1"/>
</dbReference>
<dbReference type="Proteomes" id="UP000030746">
    <property type="component" value="Unassembled WGS sequence"/>
</dbReference>
<dbReference type="HOGENOM" id="CLU_023205_0_0_1"/>
<dbReference type="OMA" id="CKTHKYF"/>
<dbReference type="EMBL" id="KB200718">
    <property type="protein sequence ID" value="ESP00396.1"/>
    <property type="molecule type" value="Genomic_DNA"/>
</dbReference>
<dbReference type="InterPro" id="IPR023210">
    <property type="entry name" value="NADP_OxRdtase_dom"/>
</dbReference>
<dbReference type="Pfam" id="PF00248">
    <property type="entry name" value="Aldo_ket_red"/>
    <property type="match status" value="1"/>
</dbReference>
<keyword evidence="9" id="KW-1185">Reference proteome</keyword>
<feature type="domain" description="NADP-dependent oxidoreductase" evidence="7">
    <location>
        <begin position="21"/>
        <end position="296"/>
    </location>
</feature>
<dbReference type="PROSITE" id="PS00798">
    <property type="entry name" value="ALDOKETO_REDUCTASE_1"/>
    <property type="match status" value="1"/>
</dbReference>
<evidence type="ECO:0000256" key="5">
    <source>
        <dbReference type="PIRSR" id="PIRSR000097-2"/>
    </source>
</evidence>
<dbReference type="AlphaFoldDB" id="V4AZ56"/>
<evidence type="ECO:0000259" key="7">
    <source>
        <dbReference type="Pfam" id="PF00248"/>
    </source>
</evidence>
<protein>
    <recommendedName>
        <fullName evidence="7">NADP-dependent oxidoreductase domain-containing protein</fullName>
    </recommendedName>
</protein>
<comment type="similarity">
    <text evidence="1">Belongs to the aldo/keto reductase family.</text>
</comment>
<dbReference type="KEGG" id="lgi:LOTGIDRAFT_207783"/>
<dbReference type="PANTHER" id="PTHR11732">
    <property type="entry name" value="ALDO/KETO REDUCTASE"/>
    <property type="match status" value="1"/>
</dbReference>
<feature type="binding site" evidence="5">
    <location>
        <position position="115"/>
    </location>
    <ligand>
        <name>substrate</name>
    </ligand>
</feature>
<evidence type="ECO:0000313" key="8">
    <source>
        <dbReference type="EMBL" id="ESP00396.1"/>
    </source>
</evidence>
<dbReference type="Gene3D" id="3.20.20.100">
    <property type="entry name" value="NADP-dependent oxidoreductase domain"/>
    <property type="match status" value="1"/>
</dbReference>
<sequence length="319" mass="36437">MANKVPNVKLNNGQLMPVYGYGTWNFLKENQVRDAVRVAIDVGYRHIDTAAIYKTEPEIGEAVEGKIKDGVVKRSDLFITSKLPNTYHDPEWVEVALRKSLKDLRTEYLDLYLVHWPFAVDADDRESYFDMKGLRPSKVTLLDTWRAMEELVLKGLVKSIGLSNFNAEQVGRILNDKNLRVKPAVNQIEIHPYFTNTELVDYCQKVGVVVTAYSPLAKGGEEITEQKPPDTLTDPTIVKIAKRHGKTPAQVVLRWGIDRGYTLVPKSVTPSRIKENLEIFDFSLTSEEVKEINGLNRNYKCINYLPFKGYPEFPFTWLI</sequence>
<evidence type="ECO:0000256" key="2">
    <source>
        <dbReference type="ARBA" id="ARBA00022857"/>
    </source>
</evidence>
<feature type="active site" description="Proton donor" evidence="4">
    <location>
        <position position="53"/>
    </location>
</feature>